<feature type="transmembrane region" description="Helical" evidence="6">
    <location>
        <begin position="405"/>
        <end position="425"/>
    </location>
</feature>
<dbReference type="Gene3D" id="1.20.1250.20">
    <property type="entry name" value="MFS general substrate transporter like domains"/>
    <property type="match status" value="2"/>
</dbReference>
<comment type="subcellular location">
    <subcellularLocation>
        <location evidence="1">Membrane</location>
        <topology evidence="1">Multi-pass membrane protein</topology>
    </subcellularLocation>
</comment>
<keyword evidence="9" id="KW-1185">Reference proteome</keyword>
<feature type="transmembrane region" description="Helical" evidence="6">
    <location>
        <begin position="91"/>
        <end position="109"/>
    </location>
</feature>
<protein>
    <submittedName>
        <fullName evidence="8">Sugar phosphate permease</fullName>
    </submittedName>
</protein>
<dbReference type="Proteomes" id="UP000253529">
    <property type="component" value="Unassembled WGS sequence"/>
</dbReference>
<proteinExistence type="predicted"/>
<evidence type="ECO:0000313" key="8">
    <source>
        <dbReference type="EMBL" id="RBP15532.1"/>
    </source>
</evidence>
<feature type="transmembrane region" description="Helical" evidence="6">
    <location>
        <begin position="250"/>
        <end position="270"/>
    </location>
</feature>
<dbReference type="InterPro" id="IPR011701">
    <property type="entry name" value="MFS"/>
</dbReference>
<dbReference type="PANTHER" id="PTHR43791">
    <property type="entry name" value="PERMEASE-RELATED"/>
    <property type="match status" value="1"/>
</dbReference>
<dbReference type="GO" id="GO:0022857">
    <property type="term" value="F:transmembrane transporter activity"/>
    <property type="evidence" value="ECO:0007669"/>
    <property type="project" value="InterPro"/>
</dbReference>
<dbReference type="PANTHER" id="PTHR43791:SF36">
    <property type="entry name" value="TRANSPORTER, PUTATIVE (AFU_ORTHOLOGUE AFUA_6G08340)-RELATED"/>
    <property type="match status" value="1"/>
</dbReference>
<feature type="domain" description="Major facilitator superfamily (MFS) profile" evidence="7">
    <location>
        <begin position="25"/>
        <end position="429"/>
    </location>
</feature>
<comment type="caution">
    <text evidence="8">The sequence shown here is derived from an EMBL/GenBank/DDBJ whole genome shotgun (WGS) entry which is preliminary data.</text>
</comment>
<evidence type="ECO:0000256" key="5">
    <source>
        <dbReference type="ARBA" id="ARBA00023136"/>
    </source>
</evidence>
<dbReference type="EMBL" id="QNRK01000008">
    <property type="protein sequence ID" value="RBP15532.1"/>
    <property type="molecule type" value="Genomic_DNA"/>
</dbReference>
<accession>A0A366FLJ7</accession>
<dbReference type="SUPFAM" id="SSF103473">
    <property type="entry name" value="MFS general substrate transporter"/>
    <property type="match status" value="1"/>
</dbReference>
<dbReference type="PROSITE" id="PS50850">
    <property type="entry name" value="MFS"/>
    <property type="match status" value="1"/>
</dbReference>
<feature type="transmembrane region" description="Helical" evidence="6">
    <location>
        <begin position="282"/>
        <end position="303"/>
    </location>
</feature>
<name>A0A366FLJ7_9HYPH</name>
<feature type="transmembrane region" description="Helical" evidence="6">
    <location>
        <begin position="315"/>
        <end position="335"/>
    </location>
</feature>
<feature type="transmembrane region" description="Helical" evidence="6">
    <location>
        <begin position="21"/>
        <end position="38"/>
    </location>
</feature>
<dbReference type="Pfam" id="PF07690">
    <property type="entry name" value="MFS_1"/>
    <property type="match status" value="1"/>
</dbReference>
<dbReference type="InterPro" id="IPR020846">
    <property type="entry name" value="MFS_dom"/>
</dbReference>
<feature type="transmembrane region" description="Helical" evidence="6">
    <location>
        <begin position="60"/>
        <end position="79"/>
    </location>
</feature>
<keyword evidence="4 6" id="KW-1133">Transmembrane helix</keyword>
<evidence type="ECO:0000256" key="2">
    <source>
        <dbReference type="ARBA" id="ARBA00022448"/>
    </source>
</evidence>
<feature type="transmembrane region" description="Helical" evidence="6">
    <location>
        <begin position="115"/>
        <end position="136"/>
    </location>
</feature>
<dbReference type="FunFam" id="1.20.1250.20:FF:000018">
    <property type="entry name" value="MFS transporter permease"/>
    <property type="match status" value="1"/>
</dbReference>
<evidence type="ECO:0000313" key="9">
    <source>
        <dbReference type="Proteomes" id="UP000253529"/>
    </source>
</evidence>
<dbReference type="AlphaFoldDB" id="A0A366FLJ7"/>
<feature type="transmembrane region" description="Helical" evidence="6">
    <location>
        <begin position="183"/>
        <end position="205"/>
    </location>
</feature>
<evidence type="ECO:0000256" key="4">
    <source>
        <dbReference type="ARBA" id="ARBA00022989"/>
    </source>
</evidence>
<evidence type="ECO:0000256" key="3">
    <source>
        <dbReference type="ARBA" id="ARBA00022692"/>
    </source>
</evidence>
<dbReference type="InterPro" id="IPR036259">
    <property type="entry name" value="MFS_trans_sf"/>
</dbReference>
<feature type="transmembrane region" description="Helical" evidence="6">
    <location>
        <begin position="373"/>
        <end position="393"/>
    </location>
</feature>
<feature type="transmembrane region" description="Helical" evidence="6">
    <location>
        <begin position="341"/>
        <end position="361"/>
    </location>
</feature>
<feature type="transmembrane region" description="Helical" evidence="6">
    <location>
        <begin position="148"/>
        <end position="171"/>
    </location>
</feature>
<keyword evidence="2" id="KW-0813">Transport</keyword>
<keyword evidence="5 6" id="KW-0472">Membrane</keyword>
<evidence type="ECO:0000259" key="7">
    <source>
        <dbReference type="PROSITE" id="PS50850"/>
    </source>
</evidence>
<gene>
    <name evidence="8" type="ORF">DFR50_10889</name>
</gene>
<organism evidence="8 9">
    <name type="scientific">Roseiarcus fermentans</name>
    <dbReference type="NCBI Taxonomy" id="1473586"/>
    <lineage>
        <taxon>Bacteria</taxon>
        <taxon>Pseudomonadati</taxon>
        <taxon>Pseudomonadota</taxon>
        <taxon>Alphaproteobacteria</taxon>
        <taxon>Hyphomicrobiales</taxon>
        <taxon>Roseiarcaceae</taxon>
        <taxon>Roseiarcus</taxon>
    </lineage>
</organism>
<dbReference type="GO" id="GO:0005886">
    <property type="term" value="C:plasma membrane"/>
    <property type="evidence" value="ECO:0007669"/>
    <property type="project" value="TreeGrafter"/>
</dbReference>
<evidence type="ECO:0000256" key="1">
    <source>
        <dbReference type="ARBA" id="ARBA00004141"/>
    </source>
</evidence>
<sequence>MSMERPRAGQDEAHRLATLKAMQRLLPLMCAIYFLSFIDRTNVGMAKSALQHQLGIGPETYGLGAGIFFWGYALLEVPSNLMTYRVGPRTWIARIAITWGALSAAMMFVQGDWSFIALRVLLGIAEAGLFPALMYVTTLWFAQKDRSVAVGWIYTAPSMGLIVGSILGGALLQLDGLLGLAGWQWMFLLEGLPTIVLGVILFFVFPDRPKAASWLTPGEADVLESYAAGGASPHHVKGAWLTALKQPTTLLMGLVYFFNQVGFVGLYFFAPAMVGQMHASSPFIVGLLSSSVGFGFLLGILILPRIHRHVSNDFVFLAVLTAGFAISAAVFMVIPTPAVRIALFVITAFFGGGILPIYWAVSMKRLHGVQAASGLAMINTIGLLGGFAGPYIFGLVEKSTGTSLSAFGVIVVTAVIGLALIPLLARAFHANAHAFPAVEKPA</sequence>
<reference evidence="8 9" key="1">
    <citation type="submission" date="2018-06" db="EMBL/GenBank/DDBJ databases">
        <title>Genomic Encyclopedia of Type Strains, Phase IV (KMG-IV): sequencing the most valuable type-strain genomes for metagenomic binning, comparative biology and taxonomic classification.</title>
        <authorList>
            <person name="Goeker M."/>
        </authorList>
    </citation>
    <scope>NUCLEOTIDE SEQUENCE [LARGE SCALE GENOMIC DNA]</scope>
    <source>
        <strain evidence="8 9">DSM 24875</strain>
    </source>
</reference>
<evidence type="ECO:0000256" key="6">
    <source>
        <dbReference type="SAM" id="Phobius"/>
    </source>
</evidence>
<keyword evidence="3 6" id="KW-0812">Transmembrane</keyword>